<organism evidence="1 2">
    <name type="scientific">Funneliformis caledonium</name>
    <dbReference type="NCBI Taxonomy" id="1117310"/>
    <lineage>
        <taxon>Eukaryota</taxon>
        <taxon>Fungi</taxon>
        <taxon>Fungi incertae sedis</taxon>
        <taxon>Mucoromycota</taxon>
        <taxon>Glomeromycotina</taxon>
        <taxon>Glomeromycetes</taxon>
        <taxon>Glomerales</taxon>
        <taxon>Glomeraceae</taxon>
        <taxon>Funneliformis</taxon>
    </lineage>
</organism>
<accession>A0A9N9NDW5</accession>
<sequence length="47" mass="5387">VQNGLSRLTINIHRKAMIYLKVSISPDRRDEEALTYLLILFLSLGSK</sequence>
<comment type="caution">
    <text evidence="1">The sequence shown here is derived from an EMBL/GenBank/DDBJ whole genome shotgun (WGS) entry which is preliminary data.</text>
</comment>
<dbReference type="Proteomes" id="UP000789570">
    <property type="component" value="Unassembled WGS sequence"/>
</dbReference>
<proteinExistence type="predicted"/>
<evidence type="ECO:0000313" key="1">
    <source>
        <dbReference type="EMBL" id="CAG8724364.1"/>
    </source>
</evidence>
<dbReference type="AlphaFoldDB" id="A0A9N9NDW5"/>
<evidence type="ECO:0000313" key="2">
    <source>
        <dbReference type="Proteomes" id="UP000789570"/>
    </source>
</evidence>
<name>A0A9N9NDW5_9GLOM</name>
<protein>
    <submittedName>
        <fullName evidence="1">5708_t:CDS:1</fullName>
    </submittedName>
</protein>
<dbReference type="EMBL" id="CAJVPQ010010845">
    <property type="protein sequence ID" value="CAG8724364.1"/>
    <property type="molecule type" value="Genomic_DNA"/>
</dbReference>
<gene>
    <name evidence="1" type="ORF">FCALED_LOCUS14569</name>
</gene>
<reference evidence="1" key="1">
    <citation type="submission" date="2021-06" db="EMBL/GenBank/DDBJ databases">
        <authorList>
            <person name="Kallberg Y."/>
            <person name="Tangrot J."/>
            <person name="Rosling A."/>
        </authorList>
    </citation>
    <scope>NUCLEOTIDE SEQUENCE</scope>
    <source>
        <strain evidence="1">UK204</strain>
    </source>
</reference>
<keyword evidence="2" id="KW-1185">Reference proteome</keyword>
<feature type="non-terminal residue" evidence="1">
    <location>
        <position position="1"/>
    </location>
</feature>